<accession>A0A917EM78</accession>
<keyword evidence="1" id="KW-0812">Transmembrane</keyword>
<keyword evidence="1" id="KW-1133">Transmembrane helix</keyword>
<dbReference type="Proteomes" id="UP000605259">
    <property type="component" value="Unassembled WGS sequence"/>
</dbReference>
<comment type="caution">
    <text evidence="2">The sequence shown here is derived from an EMBL/GenBank/DDBJ whole genome shotgun (WGS) entry which is preliminary data.</text>
</comment>
<gene>
    <name evidence="2" type="ORF">GCM10007140_02090</name>
</gene>
<proteinExistence type="predicted"/>
<name>A0A917EM78_9BACI</name>
<sequence>MKKNEKEFEVLKIPILTERFHPMNIKGILLLMWLFCALFTYLEYFFLKDTRDRIAALHGLYDIDYYTTIIIAVPIVILFPKVMSMKFQRLQFILFIITEVKLGFQMFLLGHIGLATVLDKDIMHYIFMVTIILALVVLSISIMRFKFLLNQGSFKVRSTLYKKRLNNEINQKVLMPIYILIGAAGISRFLGEYANDITMGIVSTFFIFIIYLIFIILPEQIMTAYCKFIFPGFHVKEEI</sequence>
<feature type="transmembrane region" description="Helical" evidence="1">
    <location>
        <begin position="197"/>
        <end position="217"/>
    </location>
</feature>
<reference evidence="2" key="2">
    <citation type="submission" date="2020-09" db="EMBL/GenBank/DDBJ databases">
        <authorList>
            <person name="Sun Q."/>
            <person name="Zhou Y."/>
        </authorList>
    </citation>
    <scope>NUCLEOTIDE SEQUENCE</scope>
    <source>
        <strain evidence="2">CGMCC 1.12698</strain>
    </source>
</reference>
<evidence type="ECO:0000313" key="2">
    <source>
        <dbReference type="EMBL" id="GGE55324.1"/>
    </source>
</evidence>
<protein>
    <submittedName>
        <fullName evidence="2">Membrane protein</fullName>
    </submittedName>
</protein>
<dbReference type="EMBL" id="BMFK01000001">
    <property type="protein sequence ID" value="GGE55324.1"/>
    <property type="molecule type" value="Genomic_DNA"/>
</dbReference>
<evidence type="ECO:0000256" key="1">
    <source>
        <dbReference type="SAM" id="Phobius"/>
    </source>
</evidence>
<dbReference type="AlphaFoldDB" id="A0A917EM78"/>
<feature type="transmembrane region" description="Helical" evidence="1">
    <location>
        <begin position="92"/>
        <end position="116"/>
    </location>
</feature>
<feature type="transmembrane region" description="Helical" evidence="1">
    <location>
        <begin position="122"/>
        <end position="145"/>
    </location>
</feature>
<reference evidence="2" key="1">
    <citation type="journal article" date="2014" name="Int. J. Syst. Evol. Microbiol.">
        <title>Complete genome sequence of Corynebacterium casei LMG S-19264T (=DSM 44701T), isolated from a smear-ripened cheese.</title>
        <authorList>
            <consortium name="US DOE Joint Genome Institute (JGI-PGF)"/>
            <person name="Walter F."/>
            <person name="Albersmeier A."/>
            <person name="Kalinowski J."/>
            <person name="Ruckert C."/>
        </authorList>
    </citation>
    <scope>NUCLEOTIDE SEQUENCE</scope>
    <source>
        <strain evidence="2">CGMCC 1.12698</strain>
    </source>
</reference>
<feature type="transmembrane region" description="Helical" evidence="1">
    <location>
        <begin position="28"/>
        <end position="47"/>
    </location>
</feature>
<dbReference type="RefSeq" id="WP_188386604.1">
    <property type="nucleotide sequence ID" value="NZ_BMFK01000001.1"/>
</dbReference>
<organism evidence="2 3">
    <name type="scientific">Priestia taiwanensis</name>
    <dbReference type="NCBI Taxonomy" id="1347902"/>
    <lineage>
        <taxon>Bacteria</taxon>
        <taxon>Bacillati</taxon>
        <taxon>Bacillota</taxon>
        <taxon>Bacilli</taxon>
        <taxon>Bacillales</taxon>
        <taxon>Bacillaceae</taxon>
        <taxon>Priestia</taxon>
    </lineage>
</organism>
<keyword evidence="3" id="KW-1185">Reference proteome</keyword>
<feature type="transmembrane region" description="Helical" evidence="1">
    <location>
        <begin position="63"/>
        <end position="80"/>
    </location>
</feature>
<feature type="transmembrane region" description="Helical" evidence="1">
    <location>
        <begin position="173"/>
        <end position="191"/>
    </location>
</feature>
<evidence type="ECO:0000313" key="3">
    <source>
        <dbReference type="Proteomes" id="UP000605259"/>
    </source>
</evidence>
<keyword evidence="1" id="KW-0472">Membrane</keyword>